<dbReference type="Gene3D" id="3.10.20.340">
    <property type="entry name" value="ArgJ beta chain, C-terminal domain"/>
    <property type="match status" value="1"/>
</dbReference>
<feature type="binding site" evidence="9">
    <location>
        <position position="189"/>
    </location>
    <ligand>
        <name>substrate</name>
    </ligand>
</feature>
<protein>
    <recommendedName>
        <fullName evidence="9">Arginine biosynthesis bifunctional protein ArgJ</fullName>
    </recommendedName>
    <domain>
        <recommendedName>
            <fullName evidence="9">Glutamate N-acetyltransferase</fullName>
            <ecNumber evidence="9">2.3.1.35</ecNumber>
        </recommendedName>
        <alternativeName>
            <fullName evidence="9">Ornithine acetyltransferase</fullName>
            <shortName evidence="9">OATase</shortName>
        </alternativeName>
        <alternativeName>
            <fullName evidence="9">Ornithine transacetylase</fullName>
        </alternativeName>
    </domain>
    <domain>
        <recommendedName>
            <fullName evidence="9">Amino-acid acetyltransferase</fullName>
            <ecNumber evidence="9">2.3.1.1</ecNumber>
        </recommendedName>
        <alternativeName>
            <fullName evidence="9">N-acetylglutamate synthase</fullName>
            <shortName evidence="9">AGSase</shortName>
        </alternativeName>
    </domain>
    <component>
        <recommendedName>
            <fullName evidence="9">Arginine biosynthesis bifunctional protein ArgJ alpha chain</fullName>
        </recommendedName>
    </component>
    <component>
        <recommendedName>
            <fullName evidence="9">Arginine biosynthesis bifunctional protein ArgJ beta chain</fullName>
        </recommendedName>
    </component>
</protein>
<name>B9XQ46_PEDPL</name>
<feature type="binding site" evidence="9">
    <location>
        <position position="306"/>
    </location>
    <ligand>
        <name>substrate</name>
    </ligand>
</feature>
<dbReference type="GO" id="GO:0006592">
    <property type="term" value="P:ornithine biosynthetic process"/>
    <property type="evidence" value="ECO:0007669"/>
    <property type="project" value="TreeGrafter"/>
</dbReference>
<comment type="catalytic activity">
    <reaction evidence="9">
        <text>N(2)-acetyl-L-ornithine + L-glutamate = N-acetyl-L-glutamate + L-ornithine</text>
        <dbReference type="Rhea" id="RHEA:15349"/>
        <dbReference type="ChEBI" id="CHEBI:29985"/>
        <dbReference type="ChEBI" id="CHEBI:44337"/>
        <dbReference type="ChEBI" id="CHEBI:46911"/>
        <dbReference type="ChEBI" id="CHEBI:57805"/>
        <dbReference type="EC" id="2.3.1.35"/>
    </reaction>
</comment>
<dbReference type="GO" id="GO:0006526">
    <property type="term" value="P:L-arginine biosynthetic process"/>
    <property type="evidence" value="ECO:0007669"/>
    <property type="project" value="UniProtKB-UniRule"/>
</dbReference>
<feature type="chain" id="PRO_5023538129" description="Arginine biosynthesis bifunctional protein ArgJ alpha chain" evidence="9">
    <location>
        <begin position="1"/>
        <end position="218"/>
    </location>
</feature>
<evidence type="ECO:0000256" key="3">
    <source>
        <dbReference type="ARBA" id="ARBA00022571"/>
    </source>
</evidence>
<evidence type="ECO:0000313" key="11">
    <source>
        <dbReference type="Proteomes" id="UP000003688"/>
    </source>
</evidence>
<feature type="binding site" evidence="9">
    <location>
        <position position="163"/>
    </location>
    <ligand>
        <name>substrate</name>
    </ligand>
</feature>
<dbReference type="UniPathway" id="UPA00068">
    <property type="reaction ID" value="UER00106"/>
</dbReference>
<dbReference type="GO" id="GO:0004358">
    <property type="term" value="F:L-glutamate N-acetyltransferase activity, acting on acetyl-L-ornithine as donor"/>
    <property type="evidence" value="ECO:0007669"/>
    <property type="project" value="UniProtKB-UniRule"/>
</dbReference>
<dbReference type="Gene3D" id="3.30.2330.10">
    <property type="entry name" value="arginine biosynthesis bifunctional protein suprefamily"/>
    <property type="match status" value="1"/>
</dbReference>
<dbReference type="FunFam" id="3.30.2330.10:FF:000001">
    <property type="entry name" value="Arginine biosynthesis bifunctional protein ArgJ, mitochondrial"/>
    <property type="match status" value="1"/>
</dbReference>
<proteinExistence type="inferred from homology"/>
<dbReference type="STRING" id="320771.Cflav_PD1187"/>
<feature type="site" description="Cleavage; by autolysis" evidence="9">
    <location>
        <begin position="218"/>
        <end position="219"/>
    </location>
</feature>
<comment type="caution">
    <text evidence="10">The sequence shown here is derived from an EMBL/GenBank/DDBJ whole genome shotgun (WGS) entry which is preliminary data.</text>
</comment>
<gene>
    <name evidence="9" type="primary">argJ</name>
    <name evidence="10" type="ORF">Cflav_PD1187</name>
</gene>
<dbReference type="PANTHER" id="PTHR23100">
    <property type="entry name" value="ARGININE BIOSYNTHESIS BIFUNCTIONAL PROTEIN ARGJ"/>
    <property type="match status" value="1"/>
</dbReference>
<dbReference type="InterPro" id="IPR042195">
    <property type="entry name" value="ArgJ_beta_C"/>
</dbReference>
<dbReference type="EC" id="2.3.1.1" evidence="9"/>
<feature type="chain" id="PRO_5023538128" description="Arginine biosynthesis bifunctional protein ArgJ beta chain" evidence="9">
    <location>
        <begin position="219"/>
        <end position="446"/>
    </location>
</feature>
<dbReference type="AlphaFoldDB" id="B9XQ46"/>
<feature type="binding site" evidence="9">
    <location>
        <position position="434"/>
    </location>
    <ligand>
        <name>substrate</name>
    </ligand>
</feature>
<organism evidence="10 11">
    <name type="scientific">Pedosphaera parvula (strain Ellin514)</name>
    <dbReference type="NCBI Taxonomy" id="320771"/>
    <lineage>
        <taxon>Bacteria</taxon>
        <taxon>Pseudomonadati</taxon>
        <taxon>Verrucomicrobiota</taxon>
        <taxon>Pedosphaerae</taxon>
        <taxon>Pedosphaerales</taxon>
        <taxon>Pedosphaeraceae</taxon>
        <taxon>Pedosphaera</taxon>
    </lineage>
</organism>
<evidence type="ECO:0000256" key="4">
    <source>
        <dbReference type="ARBA" id="ARBA00022605"/>
    </source>
</evidence>
<dbReference type="GO" id="GO:0004042">
    <property type="term" value="F:L-glutamate N-acetyltransferase activity"/>
    <property type="evidence" value="ECO:0007669"/>
    <property type="project" value="UniProtKB-UniRule"/>
</dbReference>
<feature type="site" description="Involved in the stabilization of negative charge on the oxyanion by the formation of the oxyanion hole" evidence="9">
    <location>
        <position position="125"/>
    </location>
</feature>
<evidence type="ECO:0000256" key="6">
    <source>
        <dbReference type="ARBA" id="ARBA00022813"/>
    </source>
</evidence>
<comment type="catalytic activity">
    <reaction evidence="9">
        <text>L-glutamate + acetyl-CoA = N-acetyl-L-glutamate + CoA + H(+)</text>
        <dbReference type="Rhea" id="RHEA:24292"/>
        <dbReference type="ChEBI" id="CHEBI:15378"/>
        <dbReference type="ChEBI" id="CHEBI:29985"/>
        <dbReference type="ChEBI" id="CHEBI:44337"/>
        <dbReference type="ChEBI" id="CHEBI:57287"/>
        <dbReference type="ChEBI" id="CHEBI:57288"/>
        <dbReference type="EC" id="2.3.1.1"/>
    </reaction>
</comment>
<reference evidence="10 11" key="1">
    <citation type="journal article" date="2011" name="J. Bacteriol.">
        <title>Genome sequence of 'Pedosphaera parvula' Ellin514, an aerobic Verrucomicrobial isolate from pasture soil.</title>
        <authorList>
            <person name="Kant R."/>
            <person name="van Passel M.W."/>
            <person name="Sangwan P."/>
            <person name="Palva A."/>
            <person name="Lucas S."/>
            <person name="Copeland A."/>
            <person name="Lapidus A."/>
            <person name="Glavina Del Rio T."/>
            <person name="Dalin E."/>
            <person name="Tice H."/>
            <person name="Bruce D."/>
            <person name="Goodwin L."/>
            <person name="Pitluck S."/>
            <person name="Chertkov O."/>
            <person name="Larimer F.W."/>
            <person name="Land M.L."/>
            <person name="Hauser L."/>
            <person name="Brettin T.S."/>
            <person name="Detter J.C."/>
            <person name="Han S."/>
            <person name="de Vos W.M."/>
            <person name="Janssen P.H."/>
            <person name="Smidt H."/>
        </authorList>
    </citation>
    <scope>NUCLEOTIDE SEQUENCE [LARGE SCALE GENOMIC DNA]</scope>
    <source>
        <strain evidence="10 11">Ellin514</strain>
    </source>
</reference>
<keyword evidence="8 9" id="KW-0012">Acyltransferase</keyword>
<comment type="pathway">
    <text evidence="9">Amino-acid biosynthesis; L-arginine biosynthesis; L-ornithine and N-acetyl-L-glutamate from L-glutamate and N(2)-acetyl-L-ornithine (cyclic): step 1/1.</text>
</comment>
<evidence type="ECO:0000313" key="10">
    <source>
        <dbReference type="EMBL" id="EEF58050.1"/>
    </source>
</evidence>
<dbReference type="CDD" id="cd02152">
    <property type="entry name" value="OAT"/>
    <property type="match status" value="1"/>
</dbReference>
<comment type="caution">
    <text evidence="9">Lacks conserved residue(s) required for the propagation of feature annotation.</text>
</comment>
<dbReference type="Gene3D" id="3.60.70.12">
    <property type="entry name" value="L-amino peptidase D-ALA esterase/amidase"/>
    <property type="match status" value="1"/>
</dbReference>
<accession>B9XQ46</accession>
<keyword evidence="5 9" id="KW-0808">Transferase</keyword>
<dbReference type="NCBIfam" id="TIGR00120">
    <property type="entry name" value="ArgJ"/>
    <property type="match status" value="1"/>
</dbReference>
<evidence type="ECO:0000256" key="1">
    <source>
        <dbReference type="ARBA" id="ARBA00006774"/>
    </source>
</evidence>
<keyword evidence="3 9" id="KW-0055">Arginine biosynthesis</keyword>
<feature type="site" description="Involved in the stabilization of negative charge on the oxyanion by the formation of the oxyanion hole" evidence="9">
    <location>
        <position position="124"/>
    </location>
</feature>
<keyword evidence="9" id="KW-0963">Cytoplasm</keyword>
<keyword evidence="11" id="KW-1185">Reference proteome</keyword>
<feature type="binding site" evidence="9">
    <location>
        <position position="219"/>
    </location>
    <ligand>
        <name>substrate</name>
    </ligand>
</feature>
<dbReference type="EMBL" id="ABOX02000051">
    <property type="protein sequence ID" value="EEF58050.1"/>
    <property type="molecule type" value="Genomic_DNA"/>
</dbReference>
<sequence length="446" mass="46431">MKMKEIPGSVIAPQGFLAAGVFCDIKRLGTGKGSNKGKKRDLALILSEVPAVVAGMFTTSQVCAAPVKVSMPRASKGTAQAIVVNSGNANACTAAQGIRDAREMTDVVAKLFRISAEDVLVASTGRIGVTLPMANVKRGIRDAAALLNTFKENADHAAEAIMTSDTRPKQVAVEFKLGGKTVRIGGICKGAGMIQPGMSPTGARPAAVPGGKYQGLHATMLCFITTDAAIESKALKLALNEAVANSFNRITVDGDMSTNDTVIVLANGMAGNASITAGRRSDLAAFQAALNHVCLELAKMIVRDGEGVTRFVTVKVSGAKTFADADAAARAVANSSLVKTSWFGGDPNWGRILGALGYSAANILEEKIDVAYSAPAGKQLLFALKKGQPTKTSFKALCKMVAQKEFDLHIQLNLGKGSAVMYASDLTEEYVDFNKGDVSDPSSLGG</sequence>
<dbReference type="SUPFAM" id="SSF56266">
    <property type="entry name" value="DmpA/ArgJ-like"/>
    <property type="match status" value="1"/>
</dbReference>
<evidence type="ECO:0000256" key="2">
    <source>
        <dbReference type="ARBA" id="ARBA00011475"/>
    </source>
</evidence>
<evidence type="ECO:0000256" key="7">
    <source>
        <dbReference type="ARBA" id="ARBA00023268"/>
    </source>
</evidence>
<comment type="function">
    <text evidence="9">Catalyzes two activities which are involved in the cyclic version of arginine biosynthesis: the synthesis of N-acetylglutamate from glutamate and acetyl-CoA as the acetyl donor, and of ornithine by transacetylation between N(2)-acetylornithine and glutamate.</text>
</comment>
<evidence type="ECO:0000256" key="5">
    <source>
        <dbReference type="ARBA" id="ARBA00022679"/>
    </source>
</evidence>
<dbReference type="EC" id="2.3.1.35" evidence="9"/>
<comment type="pathway">
    <text evidence="9">Amino-acid biosynthesis; L-arginine biosynthesis; N(2)-acetyl-L-ornithine from L-glutamate: step 1/4.</text>
</comment>
<dbReference type="GO" id="GO:0005737">
    <property type="term" value="C:cytoplasm"/>
    <property type="evidence" value="ECO:0007669"/>
    <property type="project" value="UniProtKB-SubCell"/>
</dbReference>
<comment type="similarity">
    <text evidence="1 9">Belongs to the ArgJ family.</text>
</comment>
<dbReference type="HAMAP" id="MF_01106">
    <property type="entry name" value="ArgJ"/>
    <property type="match status" value="1"/>
</dbReference>
<comment type="subunit">
    <text evidence="2 9">Heterotetramer of two alpha and two beta chains.</text>
</comment>
<evidence type="ECO:0000256" key="8">
    <source>
        <dbReference type="ARBA" id="ARBA00023315"/>
    </source>
</evidence>
<keyword evidence="4 9" id="KW-0028">Amino-acid biosynthesis</keyword>
<dbReference type="Pfam" id="PF01960">
    <property type="entry name" value="ArgJ"/>
    <property type="match status" value="1"/>
</dbReference>
<feature type="active site" description="Nucleophile" evidence="9">
    <location>
        <position position="219"/>
    </location>
</feature>
<dbReference type="InterPro" id="IPR016117">
    <property type="entry name" value="ArgJ-like_dom_sf"/>
</dbReference>
<dbReference type="NCBIfam" id="NF003802">
    <property type="entry name" value="PRK05388.1"/>
    <property type="match status" value="1"/>
</dbReference>
<keyword evidence="7 9" id="KW-0511">Multifunctional enzyme</keyword>
<dbReference type="InterPro" id="IPR002813">
    <property type="entry name" value="Arg_biosynth_ArgJ"/>
</dbReference>
<dbReference type="RefSeq" id="WP_007417932.1">
    <property type="nucleotide sequence ID" value="NZ_ABOX02000051.1"/>
</dbReference>
<comment type="subcellular location">
    <subcellularLocation>
        <location evidence="9">Cytoplasm</location>
    </subcellularLocation>
</comment>
<dbReference type="Proteomes" id="UP000003688">
    <property type="component" value="Unassembled WGS sequence"/>
</dbReference>
<dbReference type="OrthoDB" id="9804242at2"/>
<dbReference type="PANTHER" id="PTHR23100:SF0">
    <property type="entry name" value="ARGININE BIOSYNTHESIS BIFUNCTIONAL PROTEIN ARGJ, MITOCHONDRIAL"/>
    <property type="match status" value="1"/>
</dbReference>
<evidence type="ECO:0000256" key="9">
    <source>
        <dbReference type="HAMAP-Rule" id="MF_01106"/>
    </source>
</evidence>
<keyword evidence="6 9" id="KW-0068">Autocatalytic cleavage</keyword>